<accession>A0A837IP89</accession>
<dbReference type="Proteomes" id="UP000034078">
    <property type="component" value="Unassembled WGS sequence"/>
</dbReference>
<dbReference type="NCBIfam" id="TIGR01409">
    <property type="entry name" value="TAT_signal_seq"/>
    <property type="match status" value="1"/>
</dbReference>
<dbReference type="AlphaFoldDB" id="A0A837IP89"/>
<reference evidence="1 2" key="1">
    <citation type="journal article" date="2015" name="Nature">
        <title>rRNA introns, odd ribosomes, and small enigmatic genomes across a large radiation of phyla.</title>
        <authorList>
            <person name="Brown C.T."/>
            <person name="Hug L.A."/>
            <person name="Thomas B.C."/>
            <person name="Sharon I."/>
            <person name="Castelle C.J."/>
            <person name="Singh A."/>
            <person name="Wilkins M.J."/>
            <person name="Williams K.H."/>
            <person name="Banfield J.F."/>
        </authorList>
    </citation>
    <scope>NUCLEOTIDE SEQUENCE [LARGE SCALE GENOMIC DNA]</scope>
</reference>
<dbReference type="InterPro" id="IPR006311">
    <property type="entry name" value="TAT_signal"/>
</dbReference>
<name>A0A837IP89_9BACT</name>
<comment type="caution">
    <text evidence="1">The sequence shown here is derived from an EMBL/GenBank/DDBJ whole genome shotgun (WGS) entry which is preliminary data.</text>
</comment>
<dbReference type="EMBL" id="LCKO01000010">
    <property type="protein sequence ID" value="KKT99406.1"/>
    <property type="molecule type" value="Genomic_DNA"/>
</dbReference>
<organism evidence="1 2">
    <name type="scientific">Candidatus Collierbacteria bacterium GW2011_GWB2_45_17</name>
    <dbReference type="NCBI Taxonomy" id="1618388"/>
    <lineage>
        <taxon>Bacteria</taxon>
        <taxon>Candidatus Collieribacteriota</taxon>
    </lineage>
</organism>
<gene>
    <name evidence="1" type="ORF">UX01_C0010G0038</name>
</gene>
<protein>
    <submittedName>
        <fullName evidence="1">Uncharacterized protein</fullName>
    </submittedName>
</protein>
<evidence type="ECO:0000313" key="1">
    <source>
        <dbReference type="EMBL" id="KKT99406.1"/>
    </source>
</evidence>
<sequence>MSLGQNEQVSRRDFLKLSASGVLGLALSRLGVDGALARESSYRLVHGVEVYGLDEKIDTLEKAKNLTFEFDLDFERKLPKDIKSKNRWEQREYAMPKDKRLFQFVVNESIYHEYSKQKAKTGVDFVEYIQIHLDLMNRFSKQQPGLENFRTELKRVIVVSDDFKRNPVEYSKDIDAMWFNVKDERYEEKAWNYYQWQAERQESGDLILTTEEDRAMDSYKESVVLPKADDLLQSISDRGVGVNWALIHELSHHWNLPDERGLLLDPI</sequence>
<proteinExistence type="predicted"/>
<dbReference type="PROSITE" id="PS51318">
    <property type="entry name" value="TAT"/>
    <property type="match status" value="1"/>
</dbReference>
<dbReference type="InterPro" id="IPR019546">
    <property type="entry name" value="TAT_signal_bac_arc"/>
</dbReference>
<evidence type="ECO:0000313" key="2">
    <source>
        <dbReference type="Proteomes" id="UP000034078"/>
    </source>
</evidence>